<feature type="region of interest" description="Disordered" evidence="1">
    <location>
        <begin position="30"/>
        <end position="80"/>
    </location>
</feature>
<protein>
    <submittedName>
        <fullName evidence="2">Uncharacterized protein</fullName>
    </submittedName>
</protein>
<feature type="compositionally biased region" description="Low complexity" evidence="1">
    <location>
        <begin position="35"/>
        <end position="50"/>
    </location>
</feature>
<name>A0AAU7B0K1_9ACTN</name>
<organism evidence="2">
    <name type="scientific">Paraconexibacter sp. AEG42_29</name>
    <dbReference type="NCBI Taxonomy" id="2997339"/>
    <lineage>
        <taxon>Bacteria</taxon>
        <taxon>Bacillati</taxon>
        <taxon>Actinomycetota</taxon>
        <taxon>Thermoleophilia</taxon>
        <taxon>Solirubrobacterales</taxon>
        <taxon>Paraconexibacteraceae</taxon>
        <taxon>Paraconexibacter</taxon>
    </lineage>
</organism>
<dbReference type="AlphaFoldDB" id="A0AAU7B0K1"/>
<feature type="compositionally biased region" description="Basic residues" evidence="1">
    <location>
        <begin position="69"/>
        <end position="80"/>
    </location>
</feature>
<evidence type="ECO:0000256" key="1">
    <source>
        <dbReference type="SAM" id="MobiDB-lite"/>
    </source>
</evidence>
<dbReference type="KEGG" id="parq:DSM112329_04128"/>
<dbReference type="EMBL" id="CP114014">
    <property type="protein sequence ID" value="XAY07247.1"/>
    <property type="molecule type" value="Genomic_DNA"/>
</dbReference>
<dbReference type="RefSeq" id="WP_354698448.1">
    <property type="nucleotide sequence ID" value="NZ_CP114014.1"/>
</dbReference>
<dbReference type="InterPro" id="IPR045636">
    <property type="entry name" value="DUF6411"/>
</dbReference>
<reference evidence="2" key="1">
    <citation type="submission" date="2022-12" db="EMBL/GenBank/DDBJ databases">
        <title>Paraconexibacter alkalitolerans sp. nov. and Baekduia alba sp. nov., isolated from soil and emended description of the genera Paraconexibacter (Chun et al., 2020) and Baekduia (An et al., 2020).</title>
        <authorList>
            <person name="Vieira S."/>
            <person name="Huber K.J."/>
            <person name="Geppert A."/>
            <person name="Wolf J."/>
            <person name="Neumann-Schaal M."/>
            <person name="Muesken M."/>
            <person name="Overmann J."/>
        </authorList>
    </citation>
    <scope>NUCLEOTIDE SEQUENCE</scope>
    <source>
        <strain evidence="2">AEG42_29</strain>
    </source>
</reference>
<proteinExistence type="predicted"/>
<evidence type="ECO:0000313" key="2">
    <source>
        <dbReference type="EMBL" id="XAY07247.1"/>
    </source>
</evidence>
<dbReference type="Pfam" id="PF19949">
    <property type="entry name" value="DUF6411"/>
    <property type="match status" value="1"/>
</dbReference>
<sequence length="80" mass="8183">MVIAAVIVICVVLAVLAFLLPRLSKHPQRGVSKTLGAAGNAAGSAPGPLGRLLRKPFDNSNRAANKSAGKGRKARGKSPL</sequence>
<gene>
    <name evidence="2" type="ORF">DSM112329_04128</name>
</gene>
<accession>A0AAU7B0K1</accession>